<dbReference type="AlphaFoldDB" id="A0A212I416"/>
<evidence type="ECO:0000313" key="1">
    <source>
        <dbReference type="EMBL" id="SBV61531.1"/>
    </source>
</evidence>
<proteinExistence type="predicted"/>
<organism evidence="1">
    <name type="scientific">uncultured Citrobacter sp</name>
    <dbReference type="NCBI Taxonomy" id="200446"/>
    <lineage>
        <taxon>Bacteria</taxon>
        <taxon>Pseudomonadati</taxon>
        <taxon>Pseudomonadota</taxon>
        <taxon>Gammaproteobacteria</taxon>
        <taxon>Enterobacterales</taxon>
        <taxon>Enterobacteriaceae</taxon>
        <taxon>Citrobacter</taxon>
        <taxon>environmental samples</taxon>
    </lineage>
</organism>
<dbReference type="EMBL" id="FLUB01000007">
    <property type="protein sequence ID" value="SBV61531.1"/>
    <property type="molecule type" value="Genomic_DNA"/>
</dbReference>
<name>A0A212I416_9ENTR</name>
<sequence length="61" mass="7231">MTGVSERSQRRGGSKDEVFSEVDRTISVLYCIAAYLIWYNRYKGMQSDNTNHRQRSLWQEI</sequence>
<gene>
    <name evidence="1" type="ORF">KM92CIT3_150044</name>
</gene>
<protein>
    <submittedName>
        <fullName evidence="1">Uncharacterized protein</fullName>
    </submittedName>
</protein>
<reference evidence="1" key="1">
    <citation type="submission" date="2016-04" db="EMBL/GenBank/DDBJ databases">
        <authorList>
            <person name="Evans L.H."/>
            <person name="Alamgir A."/>
            <person name="Owens N."/>
            <person name="Weber N.D."/>
            <person name="Virtaneva K."/>
            <person name="Barbian K."/>
            <person name="Babar A."/>
            <person name="Rosenke K."/>
        </authorList>
    </citation>
    <scope>NUCLEOTIDE SEQUENCE</scope>
    <source>
        <strain evidence="1">92-3</strain>
    </source>
</reference>
<accession>A0A212I416</accession>